<dbReference type="AlphaFoldDB" id="A0A2I8VKL7"/>
<dbReference type="GeneID" id="35593013"/>
<keyword evidence="1" id="KW-0472">Membrane</keyword>
<gene>
    <name evidence="2" type="ORF">C2R22_12940</name>
</gene>
<dbReference type="RefSeq" id="WP_103426124.1">
    <property type="nucleotide sequence ID" value="NZ_CP026309.1"/>
</dbReference>
<accession>A0A2I8VKL7</accession>
<keyword evidence="3" id="KW-1185">Reference proteome</keyword>
<keyword evidence="1" id="KW-0812">Transmembrane</keyword>
<protein>
    <submittedName>
        <fullName evidence="2">Uncharacterized protein</fullName>
    </submittedName>
</protein>
<proteinExistence type="predicted"/>
<dbReference type="Proteomes" id="UP000236584">
    <property type="component" value="Chromosome"/>
</dbReference>
<name>A0A2I8VKL7_9EURY</name>
<reference evidence="2 3" key="1">
    <citation type="submission" date="2018-01" db="EMBL/GenBank/DDBJ databases">
        <title>Complete genome sequence of Salinigranum rubrum GX10T, an extremely halophilic archaeon isolated from a marine solar saltern.</title>
        <authorList>
            <person name="Han S."/>
        </authorList>
    </citation>
    <scope>NUCLEOTIDE SEQUENCE [LARGE SCALE GENOMIC DNA]</scope>
    <source>
        <strain evidence="2 3">GX10</strain>
    </source>
</reference>
<dbReference type="KEGG" id="srub:C2R22_12940"/>
<organism evidence="2 3">
    <name type="scientific">Salinigranum rubrum</name>
    <dbReference type="NCBI Taxonomy" id="755307"/>
    <lineage>
        <taxon>Archaea</taxon>
        <taxon>Methanobacteriati</taxon>
        <taxon>Methanobacteriota</taxon>
        <taxon>Stenosarchaea group</taxon>
        <taxon>Halobacteria</taxon>
        <taxon>Halobacteriales</taxon>
        <taxon>Haloferacaceae</taxon>
        <taxon>Salinigranum</taxon>
    </lineage>
</organism>
<feature type="transmembrane region" description="Helical" evidence="1">
    <location>
        <begin position="35"/>
        <end position="59"/>
    </location>
</feature>
<evidence type="ECO:0000256" key="1">
    <source>
        <dbReference type="SAM" id="Phobius"/>
    </source>
</evidence>
<evidence type="ECO:0000313" key="3">
    <source>
        <dbReference type="Proteomes" id="UP000236584"/>
    </source>
</evidence>
<keyword evidence="1" id="KW-1133">Transmembrane helix</keyword>
<evidence type="ECO:0000313" key="2">
    <source>
        <dbReference type="EMBL" id="AUV82435.1"/>
    </source>
</evidence>
<dbReference type="EMBL" id="CP026309">
    <property type="protein sequence ID" value="AUV82435.1"/>
    <property type="molecule type" value="Genomic_DNA"/>
</dbReference>
<sequence length="92" mass="9948">MLALRQDVAGDAGFDPAGLLVVDGVLRSKYSLTMIVVQSFVLVINTALYTIVCFQAVWFRARSLSGIYGGGLRHGDSSARTVRCNRLASQPE</sequence>